<dbReference type="SUPFAM" id="SSF53335">
    <property type="entry name" value="S-adenosyl-L-methionine-dependent methyltransferases"/>
    <property type="match status" value="1"/>
</dbReference>
<dbReference type="OrthoDB" id="2013972at2759"/>
<dbReference type="Pfam" id="PF13489">
    <property type="entry name" value="Methyltransf_23"/>
    <property type="match status" value="1"/>
</dbReference>
<evidence type="ECO:0008006" key="4">
    <source>
        <dbReference type="Google" id="ProtNLM"/>
    </source>
</evidence>
<organism evidence="2 3">
    <name type="scientific">Coniochaeta pulveracea</name>
    <dbReference type="NCBI Taxonomy" id="177199"/>
    <lineage>
        <taxon>Eukaryota</taxon>
        <taxon>Fungi</taxon>
        <taxon>Dikarya</taxon>
        <taxon>Ascomycota</taxon>
        <taxon>Pezizomycotina</taxon>
        <taxon>Sordariomycetes</taxon>
        <taxon>Sordariomycetidae</taxon>
        <taxon>Coniochaetales</taxon>
        <taxon>Coniochaetaceae</taxon>
        <taxon>Coniochaeta</taxon>
    </lineage>
</organism>
<dbReference type="CDD" id="cd02440">
    <property type="entry name" value="AdoMet_MTases"/>
    <property type="match status" value="1"/>
</dbReference>
<protein>
    <recommendedName>
        <fullName evidence="4">Methyltransferase domain-containing protein</fullName>
    </recommendedName>
</protein>
<dbReference type="InterPro" id="IPR029063">
    <property type="entry name" value="SAM-dependent_MTases_sf"/>
</dbReference>
<keyword evidence="3" id="KW-1185">Reference proteome</keyword>
<evidence type="ECO:0000313" key="2">
    <source>
        <dbReference type="EMBL" id="RKU46649.1"/>
    </source>
</evidence>
<dbReference type="GO" id="GO:0008168">
    <property type="term" value="F:methyltransferase activity"/>
    <property type="evidence" value="ECO:0007669"/>
    <property type="project" value="TreeGrafter"/>
</dbReference>
<gene>
    <name evidence="2" type="ORF">DL546_007964</name>
</gene>
<comment type="similarity">
    <text evidence="1">Belongs to the methyltransferase superfamily. LaeA methyltransferase family.</text>
</comment>
<dbReference type="PANTHER" id="PTHR43591:SF14">
    <property type="entry name" value="METHYLTRANSFERASE"/>
    <property type="match status" value="1"/>
</dbReference>
<proteinExistence type="inferred from homology"/>
<accession>A0A420YFF7</accession>
<name>A0A420YFF7_9PEZI</name>
<dbReference type="PANTHER" id="PTHR43591">
    <property type="entry name" value="METHYLTRANSFERASE"/>
    <property type="match status" value="1"/>
</dbReference>
<evidence type="ECO:0000313" key="3">
    <source>
        <dbReference type="Proteomes" id="UP000275385"/>
    </source>
</evidence>
<dbReference type="Proteomes" id="UP000275385">
    <property type="component" value="Unassembled WGS sequence"/>
</dbReference>
<reference evidence="2 3" key="1">
    <citation type="submission" date="2018-08" db="EMBL/GenBank/DDBJ databases">
        <title>Draft genome of the lignicolous fungus Coniochaeta pulveracea.</title>
        <authorList>
            <person name="Borstlap C.J."/>
            <person name="De Witt R.N."/>
            <person name="Botha A."/>
            <person name="Volschenk H."/>
        </authorList>
    </citation>
    <scope>NUCLEOTIDE SEQUENCE [LARGE SCALE GENOMIC DNA]</scope>
    <source>
        <strain evidence="2 3">CAB683</strain>
    </source>
</reference>
<dbReference type="AlphaFoldDB" id="A0A420YFF7"/>
<comment type="caution">
    <text evidence="2">The sequence shown here is derived from an EMBL/GenBank/DDBJ whole genome shotgun (WGS) entry which is preliminary data.</text>
</comment>
<sequence length="346" mass="39482">MMGLGEGSSSSFRDYEFTFESYLQDPGQTEVVSHSESNGELDSQSLSESIAVFQKENGRTYHAYRAGSYHFPNDPTEAERLDEQHAMLQFVMGGRNYLAPLSHVKPPQRILDIATGTGAWAIEMGDEFPESEITGTDLSPIQPEYVPPNVRFFVEDSADEWDYCHNFDYIHARMTVGCWSDYRSQVLAQAFAHLNPGGYFEAQEINGILLSDDHTIPPYCPIVQWTDEINAASKQAHRDVTFAPLLKGWMEKAGFVDVHEHVFKIPLNGWPIDSRLKHIGMLWQRNMLNGLSAFSLGLLSRFRGRTKEEIELELVGVRRDLFDPRMHAYQRFYVVWGRKPMEGECT</sequence>
<evidence type="ECO:0000256" key="1">
    <source>
        <dbReference type="ARBA" id="ARBA00038158"/>
    </source>
</evidence>
<dbReference type="STRING" id="177199.A0A420YFF7"/>
<dbReference type="EMBL" id="QVQW01000013">
    <property type="protein sequence ID" value="RKU46649.1"/>
    <property type="molecule type" value="Genomic_DNA"/>
</dbReference>
<dbReference type="Gene3D" id="3.40.50.150">
    <property type="entry name" value="Vaccinia Virus protein VP39"/>
    <property type="match status" value="1"/>
</dbReference>